<reference evidence="2 3" key="1">
    <citation type="submission" date="2024-05" db="EMBL/GenBank/DDBJ databases">
        <title>Genome sequencing and assembly of Indian major carp, Cirrhinus mrigala (Hamilton, 1822).</title>
        <authorList>
            <person name="Mohindra V."/>
            <person name="Chowdhury L.M."/>
            <person name="Lal K."/>
            <person name="Jena J.K."/>
        </authorList>
    </citation>
    <scope>NUCLEOTIDE SEQUENCE [LARGE SCALE GENOMIC DNA]</scope>
    <source>
        <strain evidence="2">CM1030</strain>
        <tissue evidence="2">Blood</tissue>
    </source>
</reference>
<proteinExistence type="predicted"/>
<evidence type="ECO:0000256" key="1">
    <source>
        <dbReference type="SAM" id="MobiDB-lite"/>
    </source>
</evidence>
<dbReference type="Proteomes" id="UP001529510">
    <property type="component" value="Unassembled WGS sequence"/>
</dbReference>
<gene>
    <name evidence="2" type="ORF">M9458_006193</name>
</gene>
<feature type="non-terminal residue" evidence="2">
    <location>
        <position position="141"/>
    </location>
</feature>
<feature type="non-terminal residue" evidence="2">
    <location>
        <position position="1"/>
    </location>
</feature>
<accession>A0ABD0RH21</accession>
<sequence>VSYSRHIRPDMKTHLDRPLVVDPQENRNNNTNKTRPGDGQPQRTHQLLHKQPNFNEGESGGEGGLHRISAMGRAKSLTADISTASAAARPANIVKPQRMRERAEGGDTGVRAGTEDLSVQMEESGNIDIIAMRAKEEKRGG</sequence>
<protein>
    <submittedName>
        <fullName evidence="2">Uncharacterized protein</fullName>
    </submittedName>
</protein>
<comment type="caution">
    <text evidence="2">The sequence shown here is derived from an EMBL/GenBank/DDBJ whole genome shotgun (WGS) entry which is preliminary data.</text>
</comment>
<dbReference type="AlphaFoldDB" id="A0ABD0RH21"/>
<feature type="compositionally biased region" description="Basic and acidic residues" evidence="1">
    <location>
        <begin position="7"/>
        <end position="19"/>
    </location>
</feature>
<name>A0ABD0RH21_CIRMR</name>
<evidence type="ECO:0000313" key="2">
    <source>
        <dbReference type="EMBL" id="KAL0197653.1"/>
    </source>
</evidence>
<keyword evidence="3" id="KW-1185">Reference proteome</keyword>
<organism evidence="2 3">
    <name type="scientific">Cirrhinus mrigala</name>
    <name type="common">Mrigala</name>
    <dbReference type="NCBI Taxonomy" id="683832"/>
    <lineage>
        <taxon>Eukaryota</taxon>
        <taxon>Metazoa</taxon>
        <taxon>Chordata</taxon>
        <taxon>Craniata</taxon>
        <taxon>Vertebrata</taxon>
        <taxon>Euteleostomi</taxon>
        <taxon>Actinopterygii</taxon>
        <taxon>Neopterygii</taxon>
        <taxon>Teleostei</taxon>
        <taxon>Ostariophysi</taxon>
        <taxon>Cypriniformes</taxon>
        <taxon>Cyprinidae</taxon>
        <taxon>Labeoninae</taxon>
        <taxon>Labeonini</taxon>
        <taxon>Cirrhinus</taxon>
    </lineage>
</organism>
<evidence type="ECO:0000313" key="3">
    <source>
        <dbReference type="Proteomes" id="UP001529510"/>
    </source>
</evidence>
<dbReference type="EMBL" id="JAMKFB020000003">
    <property type="protein sequence ID" value="KAL0197653.1"/>
    <property type="molecule type" value="Genomic_DNA"/>
</dbReference>
<feature type="region of interest" description="Disordered" evidence="1">
    <location>
        <begin position="1"/>
        <end position="114"/>
    </location>
</feature>